<dbReference type="InterPro" id="IPR001387">
    <property type="entry name" value="Cro/C1-type_HTH"/>
</dbReference>
<name>A0ABY8HUP5_ENSAD</name>
<dbReference type="GeneID" id="29522582"/>
<dbReference type="PANTHER" id="PTHR36511:SF3">
    <property type="entry name" value="ANTITOXIN HIGA-2"/>
    <property type="match status" value="1"/>
</dbReference>
<dbReference type="Pfam" id="PF01381">
    <property type="entry name" value="HTH_3"/>
    <property type="match status" value="1"/>
</dbReference>
<sequence>MATKRKFKSDVFDAIHSAVEDMSAAGTIDKETMRTFDETCLSIPQEMTPAEIKALRENNHVSQPVFARYLNTSGSTVQKWETGAKRPSGPALKLLSIVRKHGLEMLS</sequence>
<evidence type="ECO:0000313" key="5">
    <source>
        <dbReference type="EMBL" id="WFP95114.1"/>
    </source>
</evidence>
<dbReference type="Proteomes" id="UP001214094">
    <property type="component" value="Plasmid unnamedB"/>
</dbReference>
<protein>
    <submittedName>
        <fullName evidence="5">DNA-binding transcriptional regulator</fullName>
    </submittedName>
</protein>
<dbReference type="GO" id="GO:0003677">
    <property type="term" value="F:DNA binding"/>
    <property type="evidence" value="ECO:0007669"/>
    <property type="project" value="UniProtKB-KW"/>
</dbReference>
<geneLocation type="plasmid" evidence="5 6">
    <name>unnamedB</name>
</geneLocation>
<evidence type="ECO:0000256" key="3">
    <source>
        <dbReference type="ARBA" id="ARBA00023163"/>
    </source>
</evidence>
<dbReference type="Gene3D" id="1.10.260.40">
    <property type="entry name" value="lambda repressor-like DNA-binding domains"/>
    <property type="match status" value="1"/>
</dbReference>
<gene>
    <name evidence="5" type="ORF">P4B07_29035</name>
</gene>
<evidence type="ECO:0000313" key="6">
    <source>
        <dbReference type="Proteomes" id="UP001214094"/>
    </source>
</evidence>
<proteinExistence type="predicted"/>
<keyword evidence="3" id="KW-0804">Transcription</keyword>
<dbReference type="CDD" id="cd00093">
    <property type="entry name" value="HTH_XRE"/>
    <property type="match status" value="1"/>
</dbReference>
<dbReference type="EMBL" id="CP121310">
    <property type="protein sequence ID" value="WFP95114.1"/>
    <property type="molecule type" value="Genomic_DNA"/>
</dbReference>
<feature type="domain" description="HTH cro/C1-type" evidence="4">
    <location>
        <begin position="52"/>
        <end position="96"/>
    </location>
</feature>
<keyword evidence="1" id="KW-0805">Transcription regulation</keyword>
<dbReference type="RefSeq" id="WP_034803512.1">
    <property type="nucleotide sequence ID" value="NZ_CP015882.1"/>
</dbReference>
<dbReference type="InterPro" id="IPR052359">
    <property type="entry name" value="HTH-type_reg/antitoxin"/>
</dbReference>
<accession>A0ABY8HUP5</accession>
<dbReference type="PANTHER" id="PTHR36511">
    <property type="entry name" value="MERR FAMILY BACTERIAL REGULATORY PROTEIN"/>
    <property type="match status" value="1"/>
</dbReference>
<organism evidence="5 6">
    <name type="scientific">Ensifer adhaerens</name>
    <name type="common">Sinorhizobium morelense</name>
    <dbReference type="NCBI Taxonomy" id="106592"/>
    <lineage>
        <taxon>Bacteria</taxon>
        <taxon>Pseudomonadati</taxon>
        <taxon>Pseudomonadota</taxon>
        <taxon>Alphaproteobacteria</taxon>
        <taxon>Hyphomicrobiales</taxon>
        <taxon>Rhizobiaceae</taxon>
        <taxon>Sinorhizobium/Ensifer group</taxon>
        <taxon>Ensifer</taxon>
    </lineage>
</organism>
<dbReference type="SUPFAM" id="SSF47413">
    <property type="entry name" value="lambda repressor-like DNA-binding domains"/>
    <property type="match status" value="1"/>
</dbReference>
<evidence type="ECO:0000256" key="2">
    <source>
        <dbReference type="ARBA" id="ARBA00023125"/>
    </source>
</evidence>
<dbReference type="PROSITE" id="PS50943">
    <property type="entry name" value="HTH_CROC1"/>
    <property type="match status" value="1"/>
</dbReference>
<keyword evidence="2 5" id="KW-0238">DNA-binding</keyword>
<evidence type="ECO:0000256" key="1">
    <source>
        <dbReference type="ARBA" id="ARBA00023015"/>
    </source>
</evidence>
<evidence type="ECO:0000259" key="4">
    <source>
        <dbReference type="PROSITE" id="PS50943"/>
    </source>
</evidence>
<keyword evidence="6" id="KW-1185">Reference proteome</keyword>
<reference evidence="5 6" key="1">
    <citation type="submission" date="2023-03" db="EMBL/GenBank/DDBJ databases">
        <title>Comparative genome and transcriptome analysis combination mining strategies for increasing vitamin B12 production of Ensifer adhaerens strain.</title>
        <authorList>
            <person name="Yongheng L."/>
        </authorList>
    </citation>
    <scope>NUCLEOTIDE SEQUENCE [LARGE SCALE GENOMIC DNA]</scope>
    <source>
        <strain evidence="5 6">Casida A-T305</strain>
        <plasmid evidence="5 6">unnamedB</plasmid>
    </source>
</reference>
<keyword evidence="5" id="KW-0614">Plasmid</keyword>
<dbReference type="InterPro" id="IPR010982">
    <property type="entry name" value="Lambda_DNA-bd_dom_sf"/>
</dbReference>